<evidence type="ECO:0000256" key="2">
    <source>
        <dbReference type="SAM" id="MobiDB-lite"/>
    </source>
</evidence>
<organism evidence="4 5">
    <name type="scientific">Discostella pseudostelligera</name>
    <dbReference type="NCBI Taxonomy" id="259834"/>
    <lineage>
        <taxon>Eukaryota</taxon>
        <taxon>Sar</taxon>
        <taxon>Stramenopiles</taxon>
        <taxon>Ochrophyta</taxon>
        <taxon>Bacillariophyta</taxon>
        <taxon>Coscinodiscophyceae</taxon>
        <taxon>Thalassiosirophycidae</taxon>
        <taxon>Stephanodiscales</taxon>
        <taxon>Stephanodiscaceae</taxon>
        <taxon>Discostella</taxon>
    </lineage>
</organism>
<dbReference type="EMBL" id="JALLBG020000200">
    <property type="protein sequence ID" value="KAL3759354.1"/>
    <property type="molecule type" value="Genomic_DNA"/>
</dbReference>
<gene>
    <name evidence="4" type="ORF">ACHAWU_000653</name>
</gene>
<feature type="region of interest" description="Disordered" evidence="2">
    <location>
        <begin position="1"/>
        <end position="28"/>
    </location>
</feature>
<feature type="region of interest" description="Disordered" evidence="2">
    <location>
        <begin position="745"/>
        <end position="797"/>
    </location>
</feature>
<feature type="compositionally biased region" description="Polar residues" evidence="2">
    <location>
        <begin position="523"/>
        <end position="552"/>
    </location>
</feature>
<name>A0ABD3M5N9_9STRA</name>
<feature type="compositionally biased region" description="Polar residues" evidence="2">
    <location>
        <begin position="612"/>
        <end position="626"/>
    </location>
</feature>
<feature type="compositionally biased region" description="Polar residues" evidence="2">
    <location>
        <begin position="756"/>
        <end position="766"/>
    </location>
</feature>
<accession>A0ABD3M5N9</accession>
<sequence>MMYRRRHSHSGPQKMQHDDADFSNRNGIRHNIVPCSKRSKQPRKRRNTAILFNAFSMLIFSMTVGTNDSANFTMGPEDHFFCGYKWDDPGCQSRQHCPSGRSEECEGSQDGVKCFANTNCDTRYGDGDYFVPGEPPKQSPSGSNRPSYSELSENATDYYWCGVSLDDAAEMCDTHCPSGASSECPFGKICFFNITACDARYLLPPTAAPLSSLGPGVADASIMPTDMPIGPPDPLPYPSEDPTDHWFCGIGIDDANANCEVHCPTAKECPLGQICYFGTECDHRTFSPTPPPTRSPTPPPTSAAPTLTFTPTLIPTSSAVPSSSPSRPQPTQAPLTALEVSFFCGLDWDDAITNCKMRCPSGESTECPSGEECFAQTPCTEEMGYPEDGGINGTSAEDGGNAECVPFEVTITSDQWPKEISWLVEDTESGEIVVEGTSDVLIPGEAVKYEECVNNRGGCYAFTINAKSSIANSSLDAGGDGVCCKHGKGSYEVSWDGNILKEGDAFYDSETTPFGLCGDTEPPTESNKSNAPSGVQSSASESKAPSRAQISTGGNGKSGDPSYKCLPDNLIDEGYEVSIEKCDMYENCFNQYINVGDDWFCKENEQCVSAPSCGESNLDSTESSQAKPMVAPSQVSSGSQSTSPTVKINPQRPTVPVPKPSGLHITPTNMMNDSSTTPPSSSETQTSLPTTFRPPSGPCSGLECYQDDHCRSQFGFCGPGDTYCNDNPIWTKDCPSVSLIPTTVPTSNDLPIDRTAPTTQPSTETAFTKPAFTKPEGDGSISKPARTHSPITNYPTSWKVTSPPTGIMVTAVDQSDNPTVVIQSNKPTSVYQSDNPISVDQSDNPTSVPATVVVTIPATLSPTQMPSLETDSSSVNEFECSGEPCPVASHCRSRYGSCGPGFIYCNIHSIWKETCPSSETTPSKAPASTLPTIETTSSTPEMHIPTLIPLAKPTLPTIKDTAPFIAPISTEAAVKGVTESDKNVTIHGNNDIGQHQETSADDSEPLTDKFSNEFLSEWIASNSANIDSAHISLGIVLVAASFLLAVLRK</sequence>
<reference evidence="4 5" key="1">
    <citation type="submission" date="2024-10" db="EMBL/GenBank/DDBJ databases">
        <title>Updated reference genomes for cyclostephanoid diatoms.</title>
        <authorList>
            <person name="Roberts W.R."/>
            <person name="Alverson A.J."/>
        </authorList>
    </citation>
    <scope>NUCLEOTIDE SEQUENCE [LARGE SCALE GENOMIC DNA]</scope>
    <source>
        <strain evidence="4 5">AJA232-27</strain>
    </source>
</reference>
<keyword evidence="3" id="KW-0472">Membrane</keyword>
<feature type="compositionally biased region" description="Pro residues" evidence="2">
    <location>
        <begin position="288"/>
        <end position="302"/>
    </location>
</feature>
<dbReference type="PANTHER" id="PTHR47849">
    <property type="entry name" value="CHITIN-BINDING LECTIN 1"/>
    <property type="match status" value="1"/>
</dbReference>
<feature type="compositionally biased region" description="Low complexity" evidence="2">
    <location>
        <begin position="674"/>
        <end position="691"/>
    </location>
</feature>
<proteinExistence type="predicted"/>
<keyword evidence="3" id="KW-1133">Transmembrane helix</keyword>
<feature type="region of interest" description="Disordered" evidence="2">
    <location>
        <begin position="287"/>
        <end position="332"/>
    </location>
</feature>
<feature type="compositionally biased region" description="Low complexity" evidence="2">
    <location>
        <begin position="632"/>
        <end position="646"/>
    </location>
</feature>
<feature type="region of interest" description="Disordered" evidence="2">
    <location>
        <begin position="918"/>
        <end position="939"/>
    </location>
</feature>
<feature type="region of interest" description="Disordered" evidence="2">
    <location>
        <begin position="512"/>
        <end position="563"/>
    </location>
</feature>
<keyword evidence="5" id="KW-1185">Reference proteome</keyword>
<feature type="transmembrane region" description="Helical" evidence="3">
    <location>
        <begin position="47"/>
        <end position="65"/>
    </location>
</feature>
<dbReference type="PANTHER" id="PTHR47849:SF8">
    <property type="entry name" value="LECTIN"/>
    <property type="match status" value="1"/>
</dbReference>
<keyword evidence="3" id="KW-0812">Transmembrane</keyword>
<keyword evidence="1" id="KW-1015">Disulfide bond</keyword>
<feature type="transmembrane region" description="Helical" evidence="3">
    <location>
        <begin position="1029"/>
        <end position="1047"/>
    </location>
</feature>
<feature type="compositionally biased region" description="Polar residues" evidence="2">
    <location>
        <begin position="987"/>
        <end position="997"/>
    </location>
</feature>
<feature type="compositionally biased region" description="Polar residues" evidence="2">
    <location>
        <begin position="139"/>
        <end position="150"/>
    </location>
</feature>
<evidence type="ECO:0000313" key="4">
    <source>
        <dbReference type="EMBL" id="KAL3759354.1"/>
    </source>
</evidence>
<protein>
    <submittedName>
        <fullName evidence="4">Uncharacterized protein</fullName>
    </submittedName>
</protein>
<dbReference type="Proteomes" id="UP001530293">
    <property type="component" value="Unassembled WGS sequence"/>
</dbReference>
<feature type="region of interest" description="Disordered" evidence="2">
    <location>
        <begin position="612"/>
        <end position="696"/>
    </location>
</feature>
<evidence type="ECO:0000256" key="1">
    <source>
        <dbReference type="ARBA" id="ARBA00023157"/>
    </source>
</evidence>
<feature type="region of interest" description="Disordered" evidence="2">
    <location>
        <begin position="987"/>
        <end position="1007"/>
    </location>
</feature>
<comment type="caution">
    <text evidence="4">The sequence shown here is derived from an EMBL/GenBank/DDBJ whole genome shotgun (WGS) entry which is preliminary data.</text>
</comment>
<dbReference type="AlphaFoldDB" id="A0ABD3M5N9"/>
<feature type="region of interest" description="Disordered" evidence="2">
    <location>
        <begin position="131"/>
        <end position="150"/>
    </location>
</feature>
<evidence type="ECO:0000256" key="3">
    <source>
        <dbReference type="SAM" id="Phobius"/>
    </source>
</evidence>
<feature type="compositionally biased region" description="Low complexity" evidence="2">
    <location>
        <begin position="303"/>
        <end position="332"/>
    </location>
</feature>
<evidence type="ECO:0000313" key="5">
    <source>
        <dbReference type="Proteomes" id="UP001530293"/>
    </source>
</evidence>
<feature type="compositionally biased region" description="Polar residues" evidence="2">
    <location>
        <begin position="929"/>
        <end position="939"/>
    </location>
</feature>